<reference evidence="2" key="1">
    <citation type="submission" date="2022-07" db="EMBL/GenBank/DDBJ databases">
        <title>Genome analysis of Parmales, a sister group of diatoms, reveals the evolutionary specialization of diatoms from phago-mixotrophs to photoautotrophs.</title>
        <authorList>
            <person name="Ban H."/>
            <person name="Sato S."/>
            <person name="Yoshikawa S."/>
            <person name="Kazumasa Y."/>
            <person name="Nakamura Y."/>
            <person name="Ichinomiya M."/>
            <person name="Saitoh K."/>
            <person name="Sato N."/>
            <person name="Blanc-Mathieu R."/>
            <person name="Endo H."/>
            <person name="Kuwata A."/>
            <person name="Ogata H."/>
        </authorList>
    </citation>
    <scope>NUCLEOTIDE SEQUENCE</scope>
</reference>
<dbReference type="EMBL" id="BRXZ01002634">
    <property type="protein sequence ID" value="GMH66865.1"/>
    <property type="molecule type" value="Genomic_DNA"/>
</dbReference>
<name>A0A9W7AFK9_9STRA</name>
<protein>
    <submittedName>
        <fullName evidence="2">Uncharacterized protein</fullName>
    </submittedName>
</protein>
<feature type="non-terminal residue" evidence="2">
    <location>
        <position position="91"/>
    </location>
</feature>
<dbReference type="Proteomes" id="UP001165082">
    <property type="component" value="Unassembled WGS sequence"/>
</dbReference>
<gene>
    <name evidence="2" type="ORF">TrRE_jg13613</name>
</gene>
<evidence type="ECO:0000313" key="3">
    <source>
        <dbReference type="Proteomes" id="UP001165082"/>
    </source>
</evidence>
<sequence>MRVVIKIKYGKIVPPPSRVSKRTVEKSPKLKDDEAFAFEVASLAAARALQVRKPKPDAFAGRAEAKKKKKKKPQAFGADGMTYLPKGAEAG</sequence>
<organism evidence="2 3">
    <name type="scientific">Triparma retinervis</name>
    <dbReference type="NCBI Taxonomy" id="2557542"/>
    <lineage>
        <taxon>Eukaryota</taxon>
        <taxon>Sar</taxon>
        <taxon>Stramenopiles</taxon>
        <taxon>Ochrophyta</taxon>
        <taxon>Bolidophyceae</taxon>
        <taxon>Parmales</taxon>
        <taxon>Triparmaceae</taxon>
        <taxon>Triparma</taxon>
    </lineage>
</organism>
<keyword evidence="3" id="KW-1185">Reference proteome</keyword>
<proteinExistence type="predicted"/>
<evidence type="ECO:0000256" key="1">
    <source>
        <dbReference type="SAM" id="MobiDB-lite"/>
    </source>
</evidence>
<feature type="region of interest" description="Disordered" evidence="1">
    <location>
        <begin position="54"/>
        <end position="91"/>
    </location>
</feature>
<dbReference type="AlphaFoldDB" id="A0A9W7AFK9"/>
<accession>A0A9W7AFK9</accession>
<comment type="caution">
    <text evidence="2">The sequence shown here is derived from an EMBL/GenBank/DDBJ whole genome shotgun (WGS) entry which is preliminary data.</text>
</comment>
<evidence type="ECO:0000313" key="2">
    <source>
        <dbReference type="EMBL" id="GMH66865.1"/>
    </source>
</evidence>